<evidence type="ECO:0000313" key="1">
    <source>
        <dbReference type="EMBL" id="RDH37905.1"/>
    </source>
</evidence>
<gene>
    <name evidence="1" type="ORF">BDQ94DRAFT_135277</name>
</gene>
<reference evidence="1 2" key="1">
    <citation type="submission" date="2018-07" db="EMBL/GenBank/DDBJ databases">
        <title>The genomes of Aspergillus section Nigri reveals drivers in fungal speciation.</title>
        <authorList>
            <consortium name="DOE Joint Genome Institute"/>
            <person name="Vesth T.C."/>
            <person name="Nybo J."/>
            <person name="Theobald S."/>
            <person name="Brandl J."/>
            <person name="Frisvad J.C."/>
            <person name="Nielsen K.F."/>
            <person name="Lyhne E.K."/>
            <person name="Kogle M.E."/>
            <person name="Kuo A."/>
            <person name="Riley R."/>
            <person name="Clum A."/>
            <person name="Nolan M."/>
            <person name="Lipzen A."/>
            <person name="Salamov A."/>
            <person name="Henrissat B."/>
            <person name="Wiebenga A."/>
            <person name="De vries R.P."/>
            <person name="Grigoriev I.V."/>
            <person name="Mortensen U.H."/>
            <person name="Andersen M.R."/>
            <person name="Baker S.E."/>
        </authorList>
    </citation>
    <scope>NUCLEOTIDE SEQUENCE [LARGE SCALE GENOMIC DNA]</scope>
    <source>
        <strain evidence="1 2">CBS 139.54b</strain>
    </source>
</reference>
<proteinExistence type="predicted"/>
<dbReference type="GeneID" id="38132987"/>
<organism evidence="1 2">
    <name type="scientific">Aspergillus welwitschiae</name>
    <dbReference type="NCBI Taxonomy" id="1341132"/>
    <lineage>
        <taxon>Eukaryota</taxon>
        <taxon>Fungi</taxon>
        <taxon>Dikarya</taxon>
        <taxon>Ascomycota</taxon>
        <taxon>Pezizomycotina</taxon>
        <taxon>Eurotiomycetes</taxon>
        <taxon>Eurotiomycetidae</taxon>
        <taxon>Eurotiales</taxon>
        <taxon>Aspergillaceae</taxon>
        <taxon>Aspergillus</taxon>
        <taxon>Aspergillus subgen. Circumdati</taxon>
    </lineage>
</organism>
<dbReference type="EMBL" id="KZ852034">
    <property type="protein sequence ID" value="RDH37905.1"/>
    <property type="molecule type" value="Genomic_DNA"/>
</dbReference>
<accession>A0A3F3QFM1</accession>
<dbReference type="Proteomes" id="UP000253729">
    <property type="component" value="Unassembled WGS sequence"/>
</dbReference>
<dbReference type="RefSeq" id="XP_026630927.1">
    <property type="nucleotide sequence ID" value="XM_026764631.1"/>
</dbReference>
<dbReference type="AlphaFoldDB" id="A0A3F3QFM1"/>
<evidence type="ECO:0000313" key="2">
    <source>
        <dbReference type="Proteomes" id="UP000253729"/>
    </source>
</evidence>
<keyword evidence="2" id="KW-1185">Reference proteome</keyword>
<name>A0A3F3QFM1_9EURO</name>
<sequence>MISTKSLPFARNTSETCASRHGIRVTLHQPPPIIPPNNIPNPNYMPRVQMKPSEQCYQAWKIMSSGTDTRYVLSDVFQCVATEKKTSRLVKYTDQM</sequence>
<protein>
    <submittedName>
        <fullName evidence="1">Uncharacterized protein</fullName>
    </submittedName>
</protein>